<comment type="caution">
    <text evidence="2">The sequence shown here is derived from an EMBL/GenBank/DDBJ whole genome shotgun (WGS) entry which is preliminary data.</text>
</comment>
<feature type="chain" id="PRO_5045408225" evidence="1">
    <location>
        <begin position="27"/>
        <end position="417"/>
    </location>
</feature>
<evidence type="ECO:0000313" key="3">
    <source>
        <dbReference type="Proteomes" id="UP001165422"/>
    </source>
</evidence>
<organism evidence="2 3">
    <name type="scientific">Clostridium aromativorans</name>
    <dbReference type="NCBI Taxonomy" id="2836848"/>
    <lineage>
        <taxon>Bacteria</taxon>
        <taxon>Bacillati</taxon>
        <taxon>Bacillota</taxon>
        <taxon>Clostridia</taxon>
        <taxon>Eubacteriales</taxon>
        <taxon>Clostridiaceae</taxon>
        <taxon>Clostridium</taxon>
    </lineage>
</organism>
<evidence type="ECO:0000313" key="2">
    <source>
        <dbReference type="EMBL" id="MCC9293962.1"/>
    </source>
</evidence>
<feature type="signal peptide" evidence="1">
    <location>
        <begin position="1"/>
        <end position="26"/>
    </location>
</feature>
<proteinExistence type="predicted"/>
<accession>A0ABS8N2D5</accession>
<keyword evidence="3" id="KW-1185">Reference proteome</keyword>
<name>A0ABS8N2D5_9CLOT</name>
<sequence length="417" mass="45408">MKLGKKTAVVISFTIGIAMFATTAFAEVTSKSGYDQLKDSVKYTAKACTGGLSSYTADMSFVIKDGTNTVYSSDNIFKYDLSNKSKEDISTVYNGSKKAENYYYMDKNSIINKPKDSPSYYVTNYTDGTNWNITNPFDEDRASDIEKIADAIVGNLKDSVSVNVKQDGSREISGSLNNTQIPSLINALVSFQFKNSFAESTGRTGDRISVPKLTNNIFVKNVKGTASVDKNGLIKTILGSGVISGTDKNGQNHNLTFELLLKISGINSTAVKKPDLSGKKTIVQTAKSSETDKLSNPEKYLGKYTHNIVIEKDGKFIKIGEGTVNIEKIDTNTVSGTYEAKYIKGYEEGNQKLNFSGSFDKQKIGGNDFNADITATADAKGTVKGNLYLDPNYAGIQFSIEGNTLTNSDSQYNKVFD</sequence>
<dbReference type="Proteomes" id="UP001165422">
    <property type="component" value="Unassembled WGS sequence"/>
</dbReference>
<keyword evidence="1" id="KW-0732">Signal</keyword>
<gene>
    <name evidence="2" type="ORF">LN736_03650</name>
</gene>
<reference evidence="2" key="1">
    <citation type="submission" date="2021-11" db="EMBL/GenBank/DDBJ databases">
        <authorList>
            <person name="Qingchun L."/>
            <person name="Dong Z."/>
            <person name="Zongwei Q."/>
            <person name="Jia Z."/>
            <person name="Duotao L."/>
        </authorList>
    </citation>
    <scope>NUCLEOTIDE SEQUENCE</scope>
    <source>
        <strain evidence="2">WLY-B-L2</strain>
    </source>
</reference>
<protein>
    <submittedName>
        <fullName evidence="2">Uncharacterized protein</fullName>
    </submittedName>
</protein>
<dbReference type="EMBL" id="JAJJPB010000002">
    <property type="protein sequence ID" value="MCC9293962.1"/>
    <property type="molecule type" value="Genomic_DNA"/>
</dbReference>
<dbReference type="RefSeq" id="WP_150356343.1">
    <property type="nucleotide sequence ID" value="NZ_JAJJPB010000002.1"/>
</dbReference>
<evidence type="ECO:0000256" key="1">
    <source>
        <dbReference type="SAM" id="SignalP"/>
    </source>
</evidence>